<dbReference type="InterPro" id="IPR002110">
    <property type="entry name" value="Ankyrin_rpt"/>
</dbReference>
<dbReference type="PRINTS" id="PR01415">
    <property type="entry name" value="ANKYRIN"/>
</dbReference>
<evidence type="ECO:0000256" key="1">
    <source>
        <dbReference type="ARBA" id="ARBA00022737"/>
    </source>
</evidence>
<accession>A0AAV9W9H0</accession>
<keyword evidence="1" id="KW-0677">Repeat</keyword>
<sequence>MPYPLLITAIQSGTPEQVQSILSTNPPDHPLTAGKQQWTPLHFAAYSENLPMLKLLLASPPFNSDIKATEAKDGFTPLHKAVERGWVDGIKLLLAHGSDIEAKTANSGSTPLILAVRFGHLDAVRVLLDSKAKLTCHNYNGMSPVLTAAEKGRFEILKLLWERLGPRGVDRVKDDGNKVGRTALFFALKGGYTDIAKFLIENKVNVSIADDEGWGPIHAAVEYGDGKEGLEVLQLLLKEGPPLNTPIKETGYTPLHLAAARGDIAYINELIDAGAKLYTKCELNRTPLYVAVKFGKREVDVEKIVDRMVKEGADLGVKDSFGMGVKSMAKQRGWKNLEKRAQFY</sequence>
<feature type="repeat" description="ANK" evidence="3">
    <location>
        <begin position="73"/>
        <end position="105"/>
    </location>
</feature>
<evidence type="ECO:0000313" key="5">
    <source>
        <dbReference type="Proteomes" id="UP001370758"/>
    </source>
</evidence>
<dbReference type="PANTHER" id="PTHR24198:SF165">
    <property type="entry name" value="ANKYRIN REPEAT-CONTAINING PROTEIN-RELATED"/>
    <property type="match status" value="1"/>
</dbReference>
<dbReference type="AlphaFoldDB" id="A0AAV9W9H0"/>
<feature type="repeat" description="ANK" evidence="3">
    <location>
        <begin position="107"/>
        <end position="139"/>
    </location>
</feature>
<organism evidence="4 5">
    <name type="scientific">Arthrobotrys musiformis</name>
    <dbReference type="NCBI Taxonomy" id="47236"/>
    <lineage>
        <taxon>Eukaryota</taxon>
        <taxon>Fungi</taxon>
        <taxon>Dikarya</taxon>
        <taxon>Ascomycota</taxon>
        <taxon>Pezizomycotina</taxon>
        <taxon>Orbiliomycetes</taxon>
        <taxon>Orbiliales</taxon>
        <taxon>Orbiliaceae</taxon>
        <taxon>Arthrobotrys</taxon>
    </lineage>
</organism>
<keyword evidence="2 3" id="KW-0040">ANK repeat</keyword>
<dbReference type="Gene3D" id="1.25.40.20">
    <property type="entry name" value="Ankyrin repeat-containing domain"/>
    <property type="match status" value="2"/>
</dbReference>
<proteinExistence type="predicted"/>
<evidence type="ECO:0000313" key="4">
    <source>
        <dbReference type="EMBL" id="KAK6504840.1"/>
    </source>
</evidence>
<gene>
    <name evidence="4" type="ORF">TWF481_006776</name>
</gene>
<keyword evidence="5" id="KW-1185">Reference proteome</keyword>
<protein>
    <recommendedName>
        <fullName evidence="6">Ankyrin</fullName>
    </recommendedName>
</protein>
<reference evidence="4 5" key="1">
    <citation type="submission" date="2023-08" db="EMBL/GenBank/DDBJ databases">
        <authorList>
            <person name="Palmer J.M."/>
        </authorList>
    </citation>
    <scope>NUCLEOTIDE SEQUENCE [LARGE SCALE GENOMIC DNA]</scope>
    <source>
        <strain evidence="4 5">TWF481</strain>
    </source>
</reference>
<comment type="caution">
    <text evidence="4">The sequence shown here is derived from an EMBL/GenBank/DDBJ whole genome shotgun (WGS) entry which is preliminary data.</text>
</comment>
<name>A0AAV9W9H0_9PEZI</name>
<dbReference type="InterPro" id="IPR036770">
    <property type="entry name" value="Ankyrin_rpt-contain_sf"/>
</dbReference>
<evidence type="ECO:0000256" key="2">
    <source>
        <dbReference type="ARBA" id="ARBA00023043"/>
    </source>
</evidence>
<feature type="repeat" description="ANK" evidence="3">
    <location>
        <begin position="250"/>
        <end position="282"/>
    </location>
</feature>
<dbReference type="PROSITE" id="PS50088">
    <property type="entry name" value="ANK_REPEAT"/>
    <property type="match status" value="6"/>
</dbReference>
<dbReference type="SUPFAM" id="SSF48403">
    <property type="entry name" value="Ankyrin repeat"/>
    <property type="match status" value="1"/>
</dbReference>
<dbReference type="SMART" id="SM00248">
    <property type="entry name" value="ANK"/>
    <property type="match status" value="8"/>
</dbReference>
<dbReference type="Proteomes" id="UP001370758">
    <property type="component" value="Unassembled WGS sequence"/>
</dbReference>
<dbReference type="EMBL" id="JAVHJL010000004">
    <property type="protein sequence ID" value="KAK6504840.1"/>
    <property type="molecule type" value="Genomic_DNA"/>
</dbReference>
<dbReference type="Pfam" id="PF12796">
    <property type="entry name" value="Ank_2"/>
    <property type="match status" value="3"/>
</dbReference>
<dbReference type="Pfam" id="PF00023">
    <property type="entry name" value="Ank"/>
    <property type="match status" value="1"/>
</dbReference>
<dbReference type="PROSITE" id="PS50297">
    <property type="entry name" value="ANK_REP_REGION"/>
    <property type="match status" value="5"/>
</dbReference>
<dbReference type="PANTHER" id="PTHR24198">
    <property type="entry name" value="ANKYRIN REPEAT AND PROTEIN KINASE DOMAIN-CONTAINING PROTEIN"/>
    <property type="match status" value="1"/>
</dbReference>
<evidence type="ECO:0000256" key="3">
    <source>
        <dbReference type="PROSITE-ProRule" id="PRU00023"/>
    </source>
</evidence>
<feature type="repeat" description="ANK" evidence="3">
    <location>
        <begin position="212"/>
        <end position="248"/>
    </location>
</feature>
<evidence type="ECO:0008006" key="6">
    <source>
        <dbReference type="Google" id="ProtNLM"/>
    </source>
</evidence>
<feature type="repeat" description="ANK" evidence="3">
    <location>
        <begin position="179"/>
        <end position="211"/>
    </location>
</feature>
<feature type="repeat" description="ANK" evidence="3">
    <location>
        <begin position="283"/>
        <end position="320"/>
    </location>
</feature>